<sequence>MGIVGHYRSLETHAEMYDLEYFESATGCFETIRVDGNSFTSQGIEKLIAKGINFPIRNKLEVLDYLISQRGCVQIQYYYNSVGWIEKNDWQDNKLFAHDTLISSKEWAGFNEGARYDLVSRGTFDAWNNMVQQEVMGNTALEFALVLGVSSTLVPLISFINPDISNLLVHIVGQSSSGKTTSAQLAASVSGRPTTNNRGLKRTWATTQNALMATLNNNFGIPIILDELSMSKISDMTSLVYQLVDGNEKARSNQDAGLKQIRNWSTTIISTGEARVTDKIAKNDGLRVRILELSDVEFTTSPEKAEYIKSVVVRNYGWLQPEFVKRLINEKAVWNAIPDYYEQCVTLCIKQLPESKYRNRIAGRNAVLILTALLLNKLMGTSIDLEKLHGFVVEHTDDEQLGQDVGQAALSDVVQYLIRHQRDLKSYVDDYNTPLNLIGMFIRPEATDTNIRIAILKNEMTRILDDLGYEDKSTVFRLWKQRGILESEKDRKTKRVTINSQRAVTYTLKLDWEYRKEFFVLNKKQFLD</sequence>
<evidence type="ECO:0000313" key="3">
    <source>
        <dbReference type="EMBL" id="KRM97011.1"/>
    </source>
</evidence>
<dbReference type="InterPro" id="IPR040538">
    <property type="entry name" value="Cch_HTH"/>
</dbReference>
<keyword evidence="4" id="KW-1185">Reference proteome</keyword>
<dbReference type="Pfam" id="PF18662">
    <property type="entry name" value="HTH_56"/>
    <property type="match status" value="1"/>
</dbReference>
<name>A0A0R2DA78_9LACO</name>
<dbReference type="PATRIC" id="fig|1423725.3.peg.555"/>
<reference evidence="3 4" key="1">
    <citation type="journal article" date="2015" name="Genome Announc.">
        <title>Expanding the biotechnology potential of lactobacilli through comparative genomics of 213 strains and associated genera.</title>
        <authorList>
            <person name="Sun Z."/>
            <person name="Harris H.M."/>
            <person name="McCann A."/>
            <person name="Guo C."/>
            <person name="Argimon S."/>
            <person name="Zhang W."/>
            <person name="Yang X."/>
            <person name="Jeffery I.B."/>
            <person name="Cooney J.C."/>
            <person name="Kagawa T.F."/>
            <person name="Liu W."/>
            <person name="Song Y."/>
            <person name="Salvetti E."/>
            <person name="Wrobel A."/>
            <person name="Rasinkangas P."/>
            <person name="Parkhill J."/>
            <person name="Rea M.C."/>
            <person name="O'Sullivan O."/>
            <person name="Ritari J."/>
            <person name="Douillard F.P."/>
            <person name="Paul Ross R."/>
            <person name="Yang R."/>
            <person name="Briner A.E."/>
            <person name="Felis G.E."/>
            <person name="de Vos W.M."/>
            <person name="Barrangou R."/>
            <person name="Klaenhammer T.R."/>
            <person name="Caufield P.W."/>
            <person name="Cui Y."/>
            <person name="Zhang H."/>
            <person name="O'Toole P.W."/>
        </authorList>
    </citation>
    <scope>NUCLEOTIDE SEQUENCE [LARGE SCALE GENOMIC DNA]</scope>
    <source>
        <strain evidence="3 4">DSM 21051</strain>
    </source>
</reference>
<dbReference type="InterPro" id="IPR009270">
    <property type="entry name" value="DUF927"/>
</dbReference>
<dbReference type="STRING" id="1423725.FC19_GL000542"/>
<feature type="domain" description="Cch helix turn helix" evidence="2">
    <location>
        <begin position="404"/>
        <end position="513"/>
    </location>
</feature>
<protein>
    <recommendedName>
        <fullName evidence="5">DUF927 domain-containing protein</fullName>
    </recommendedName>
</protein>
<organism evidence="3 4">
    <name type="scientific">Liquorilactobacillus aquaticus DSM 21051</name>
    <dbReference type="NCBI Taxonomy" id="1423725"/>
    <lineage>
        <taxon>Bacteria</taxon>
        <taxon>Bacillati</taxon>
        <taxon>Bacillota</taxon>
        <taxon>Bacilli</taxon>
        <taxon>Lactobacillales</taxon>
        <taxon>Lactobacillaceae</taxon>
        <taxon>Liquorilactobacillus</taxon>
    </lineage>
</organism>
<feature type="domain" description="DUF927" evidence="1">
    <location>
        <begin position="3"/>
        <end position="262"/>
    </location>
</feature>
<dbReference type="Proteomes" id="UP000051015">
    <property type="component" value="Unassembled WGS sequence"/>
</dbReference>
<evidence type="ECO:0000313" key="4">
    <source>
        <dbReference type="Proteomes" id="UP000051015"/>
    </source>
</evidence>
<dbReference type="EMBL" id="AYZD01000011">
    <property type="protein sequence ID" value="KRM97011.1"/>
    <property type="molecule type" value="Genomic_DNA"/>
</dbReference>
<dbReference type="AlphaFoldDB" id="A0A0R2DA78"/>
<accession>A0A0R2DA78</accession>
<proteinExistence type="predicted"/>
<evidence type="ECO:0008006" key="5">
    <source>
        <dbReference type="Google" id="ProtNLM"/>
    </source>
</evidence>
<evidence type="ECO:0000259" key="1">
    <source>
        <dbReference type="Pfam" id="PF06048"/>
    </source>
</evidence>
<comment type="caution">
    <text evidence="3">The sequence shown here is derived from an EMBL/GenBank/DDBJ whole genome shotgun (WGS) entry which is preliminary data.</text>
</comment>
<evidence type="ECO:0000259" key="2">
    <source>
        <dbReference type="Pfam" id="PF18662"/>
    </source>
</evidence>
<dbReference type="Pfam" id="PF06048">
    <property type="entry name" value="DUF927"/>
    <property type="match status" value="1"/>
</dbReference>
<gene>
    <name evidence="3" type="ORF">FC19_GL000542</name>
</gene>